<reference evidence="1" key="1">
    <citation type="submission" date="2019-08" db="EMBL/GenBank/DDBJ databases">
        <authorList>
            <person name="Kucharzyk K."/>
            <person name="Murdoch R.W."/>
            <person name="Higgins S."/>
            <person name="Loffler F."/>
        </authorList>
    </citation>
    <scope>NUCLEOTIDE SEQUENCE</scope>
</reference>
<organism evidence="1">
    <name type="scientific">bioreactor metagenome</name>
    <dbReference type="NCBI Taxonomy" id="1076179"/>
    <lineage>
        <taxon>unclassified sequences</taxon>
        <taxon>metagenomes</taxon>
        <taxon>ecological metagenomes</taxon>
    </lineage>
</organism>
<gene>
    <name evidence="1" type="ORF">SDC9_131936</name>
</gene>
<proteinExistence type="predicted"/>
<dbReference type="AlphaFoldDB" id="A0A645D5S6"/>
<comment type="caution">
    <text evidence="1">The sequence shown here is derived from an EMBL/GenBank/DDBJ whole genome shotgun (WGS) entry which is preliminary data.</text>
</comment>
<protein>
    <submittedName>
        <fullName evidence="1">Uncharacterized protein</fullName>
    </submittedName>
</protein>
<evidence type="ECO:0000313" key="1">
    <source>
        <dbReference type="EMBL" id="MPM84860.1"/>
    </source>
</evidence>
<name>A0A645D5S6_9ZZZZ</name>
<accession>A0A645D5S6</accession>
<dbReference type="EMBL" id="VSSQ01033314">
    <property type="protein sequence ID" value="MPM84860.1"/>
    <property type="molecule type" value="Genomic_DNA"/>
</dbReference>
<sequence>MLEALVLAAQALVVLDRAKNLGAEQAIALRLEGTVVDGFRLLDFTVGPGTDLLGRGEANGNRVEFLLGGYLLEQIEQCFHCLTPKP</sequence>